<evidence type="ECO:0000313" key="4">
    <source>
        <dbReference type="EMBL" id="MDH0740207.1"/>
    </source>
</evidence>
<dbReference type="Gene3D" id="3.40.50.2300">
    <property type="match status" value="1"/>
</dbReference>
<dbReference type="PROSITE" id="PS50110">
    <property type="entry name" value="RESPONSE_REGULATORY"/>
    <property type="match status" value="1"/>
</dbReference>
<dbReference type="PANTHER" id="PTHR44591">
    <property type="entry name" value="STRESS RESPONSE REGULATOR PROTEIN 1"/>
    <property type="match status" value="1"/>
</dbReference>
<name>A0AA42LVB2_9BURK</name>
<dbReference type="SMART" id="SM00448">
    <property type="entry name" value="REC"/>
    <property type="match status" value="1"/>
</dbReference>
<gene>
    <name evidence="4" type="ORF">N5D93_30730</name>
</gene>
<accession>A0AA42LVB2</accession>
<dbReference type="Proteomes" id="UP001161094">
    <property type="component" value="Unassembled WGS sequence"/>
</dbReference>
<dbReference type="InterPro" id="IPR011006">
    <property type="entry name" value="CheY-like_superfamily"/>
</dbReference>
<evidence type="ECO:0000256" key="1">
    <source>
        <dbReference type="ARBA" id="ARBA00022553"/>
    </source>
</evidence>
<dbReference type="GO" id="GO:0000160">
    <property type="term" value="P:phosphorelay signal transduction system"/>
    <property type="evidence" value="ECO:0007669"/>
    <property type="project" value="InterPro"/>
</dbReference>
<evidence type="ECO:0000259" key="3">
    <source>
        <dbReference type="PROSITE" id="PS50110"/>
    </source>
</evidence>
<dbReference type="RefSeq" id="WP_279997609.1">
    <property type="nucleotide sequence ID" value="NZ_JAOCDZ010000038.1"/>
</dbReference>
<protein>
    <submittedName>
        <fullName evidence="4">Response regulator</fullName>
    </submittedName>
</protein>
<keyword evidence="1 2" id="KW-0597">Phosphoprotein</keyword>
<sequence>MRVLIVDDDSETAELTAECLMVDGDVTVQVASNGDAALRAVADFAPDAILLDVDLRGASGLDLAPELKRLCPGREPRIIVFSGTVPRLNFGSLPAGVDAWLAKPAHLAEIQACLTGKPDST</sequence>
<feature type="domain" description="Response regulatory" evidence="3">
    <location>
        <begin position="2"/>
        <end position="118"/>
    </location>
</feature>
<evidence type="ECO:0000256" key="2">
    <source>
        <dbReference type="PROSITE-ProRule" id="PRU00169"/>
    </source>
</evidence>
<dbReference type="SUPFAM" id="SSF52172">
    <property type="entry name" value="CheY-like"/>
    <property type="match status" value="1"/>
</dbReference>
<dbReference type="InterPro" id="IPR001789">
    <property type="entry name" value="Sig_transdc_resp-reg_receiver"/>
</dbReference>
<dbReference type="AlphaFoldDB" id="A0AA42LVB2"/>
<reference evidence="4" key="1">
    <citation type="submission" date="2022-09" db="EMBL/GenBank/DDBJ databases">
        <title>Intensive care unit water sources are persistently colonized with multi-drug resistant bacteria and are the site of extensive horizontal gene transfer of antibiotic resistance genes.</title>
        <authorList>
            <person name="Diorio-Toth L."/>
        </authorList>
    </citation>
    <scope>NUCLEOTIDE SEQUENCE</scope>
    <source>
        <strain evidence="4">GD03843</strain>
    </source>
</reference>
<organism evidence="4 5">
    <name type="scientific">Achromobacter spanius</name>
    <dbReference type="NCBI Taxonomy" id="217203"/>
    <lineage>
        <taxon>Bacteria</taxon>
        <taxon>Pseudomonadati</taxon>
        <taxon>Pseudomonadota</taxon>
        <taxon>Betaproteobacteria</taxon>
        <taxon>Burkholderiales</taxon>
        <taxon>Alcaligenaceae</taxon>
        <taxon>Achromobacter</taxon>
    </lineage>
</organism>
<dbReference type="InterPro" id="IPR050595">
    <property type="entry name" value="Bact_response_regulator"/>
</dbReference>
<feature type="modified residue" description="4-aspartylphosphate" evidence="2">
    <location>
        <position position="52"/>
    </location>
</feature>
<dbReference type="EMBL" id="JAOCDZ010000038">
    <property type="protein sequence ID" value="MDH0740207.1"/>
    <property type="molecule type" value="Genomic_DNA"/>
</dbReference>
<dbReference type="Pfam" id="PF00072">
    <property type="entry name" value="Response_reg"/>
    <property type="match status" value="1"/>
</dbReference>
<dbReference type="PANTHER" id="PTHR44591:SF3">
    <property type="entry name" value="RESPONSE REGULATORY DOMAIN-CONTAINING PROTEIN"/>
    <property type="match status" value="1"/>
</dbReference>
<evidence type="ECO:0000313" key="5">
    <source>
        <dbReference type="Proteomes" id="UP001161094"/>
    </source>
</evidence>
<comment type="caution">
    <text evidence="4">The sequence shown here is derived from an EMBL/GenBank/DDBJ whole genome shotgun (WGS) entry which is preliminary data.</text>
</comment>
<proteinExistence type="predicted"/>